<dbReference type="GO" id="GO:0004401">
    <property type="term" value="F:histidinol-phosphatase activity"/>
    <property type="evidence" value="ECO:0007669"/>
    <property type="project" value="UniProtKB-EC"/>
</dbReference>
<evidence type="ECO:0000256" key="3">
    <source>
        <dbReference type="ARBA" id="ARBA00013085"/>
    </source>
</evidence>
<dbReference type="InterPro" id="IPR010140">
    <property type="entry name" value="Histidinol_P_phosphatase_HisJ"/>
</dbReference>
<dbReference type="PANTHER" id="PTHR21039:SF0">
    <property type="entry name" value="HISTIDINOL-PHOSPHATASE"/>
    <property type="match status" value="1"/>
</dbReference>
<dbReference type="Pfam" id="PF02811">
    <property type="entry name" value="PHP"/>
    <property type="match status" value="1"/>
</dbReference>
<evidence type="ECO:0000256" key="6">
    <source>
        <dbReference type="ARBA" id="ARBA00023102"/>
    </source>
</evidence>
<evidence type="ECO:0000256" key="7">
    <source>
        <dbReference type="ARBA" id="ARBA00049158"/>
    </source>
</evidence>
<organism evidence="10 11">
    <name type="scientific">Sarcina ventriculi</name>
    <name type="common">Clostridium ventriculi</name>
    <dbReference type="NCBI Taxonomy" id="1267"/>
    <lineage>
        <taxon>Bacteria</taxon>
        <taxon>Bacillati</taxon>
        <taxon>Bacillota</taxon>
        <taxon>Clostridia</taxon>
        <taxon>Eubacteriales</taxon>
        <taxon>Clostridiaceae</taxon>
        <taxon>Sarcina</taxon>
    </lineage>
</organism>
<evidence type="ECO:0000256" key="5">
    <source>
        <dbReference type="ARBA" id="ARBA00022801"/>
    </source>
</evidence>
<evidence type="ECO:0000259" key="9">
    <source>
        <dbReference type="Pfam" id="PF02811"/>
    </source>
</evidence>
<evidence type="ECO:0000256" key="8">
    <source>
        <dbReference type="RuleBase" id="RU366003"/>
    </source>
</evidence>
<dbReference type="SUPFAM" id="SSF89550">
    <property type="entry name" value="PHP domain-like"/>
    <property type="match status" value="1"/>
</dbReference>
<dbReference type="EMBL" id="CYZR01000005">
    <property type="protein sequence ID" value="CUO01520.1"/>
    <property type="molecule type" value="Genomic_DNA"/>
</dbReference>
<evidence type="ECO:0000256" key="2">
    <source>
        <dbReference type="ARBA" id="ARBA00009152"/>
    </source>
</evidence>
<evidence type="ECO:0000313" key="11">
    <source>
        <dbReference type="Proteomes" id="UP000095488"/>
    </source>
</evidence>
<keyword evidence="5 8" id="KW-0378">Hydrolase</keyword>
<comment type="catalytic activity">
    <reaction evidence="7 8">
        <text>L-histidinol phosphate + H2O = L-histidinol + phosphate</text>
        <dbReference type="Rhea" id="RHEA:14465"/>
        <dbReference type="ChEBI" id="CHEBI:15377"/>
        <dbReference type="ChEBI" id="CHEBI:43474"/>
        <dbReference type="ChEBI" id="CHEBI:57699"/>
        <dbReference type="ChEBI" id="CHEBI:57980"/>
        <dbReference type="EC" id="3.1.3.15"/>
    </reaction>
</comment>
<gene>
    <name evidence="10" type="primary">hisK_2</name>
    <name evidence="10" type="ORF">ERS852473_01670</name>
</gene>
<reference evidence="10 11" key="1">
    <citation type="submission" date="2015-09" db="EMBL/GenBank/DDBJ databases">
        <authorList>
            <consortium name="Pathogen Informatics"/>
        </authorList>
    </citation>
    <scope>NUCLEOTIDE SEQUENCE [LARGE SCALE GENOMIC DNA]</scope>
    <source>
        <strain evidence="10 11">2789STDY5834858</strain>
    </source>
</reference>
<dbReference type="InterPro" id="IPR004013">
    <property type="entry name" value="PHP_dom"/>
</dbReference>
<evidence type="ECO:0000256" key="4">
    <source>
        <dbReference type="ARBA" id="ARBA00022605"/>
    </source>
</evidence>
<comment type="caution">
    <text evidence="10">The sequence shown here is derived from an EMBL/GenBank/DDBJ whole genome shotgun (WGS) entry which is preliminary data.</text>
</comment>
<dbReference type="InterPro" id="IPR016195">
    <property type="entry name" value="Pol/histidinol_Pase-like"/>
</dbReference>
<dbReference type="NCBIfam" id="TIGR01856">
    <property type="entry name" value="hisJ_fam"/>
    <property type="match status" value="1"/>
</dbReference>
<protein>
    <recommendedName>
        <fullName evidence="3 8">Histidinol-phosphatase</fullName>
        <shortName evidence="8">HolPase</shortName>
        <ecNumber evidence="3 8">3.1.3.15</ecNumber>
    </recommendedName>
</protein>
<keyword evidence="6 8" id="KW-0368">Histidine biosynthesis</keyword>
<keyword evidence="4 8" id="KW-0028">Amino-acid biosynthesis</keyword>
<evidence type="ECO:0000256" key="1">
    <source>
        <dbReference type="ARBA" id="ARBA00004970"/>
    </source>
</evidence>
<keyword evidence="11" id="KW-1185">Reference proteome</keyword>
<dbReference type="RefSeq" id="WP_055259423.1">
    <property type="nucleotide sequence ID" value="NZ_BCMV01000008.1"/>
</dbReference>
<proteinExistence type="inferred from homology"/>
<dbReference type="Gene3D" id="3.20.20.140">
    <property type="entry name" value="Metal-dependent hydrolases"/>
    <property type="match status" value="1"/>
</dbReference>
<dbReference type="PANTHER" id="PTHR21039">
    <property type="entry name" value="HISTIDINOL PHOSPHATASE-RELATED"/>
    <property type="match status" value="1"/>
</dbReference>
<dbReference type="CDD" id="cd12110">
    <property type="entry name" value="PHP_HisPPase_Hisj_like"/>
    <property type="match status" value="1"/>
</dbReference>
<dbReference type="Proteomes" id="UP000095488">
    <property type="component" value="Unassembled WGS sequence"/>
</dbReference>
<feature type="domain" description="PHP" evidence="9">
    <location>
        <begin position="5"/>
        <end position="189"/>
    </location>
</feature>
<name>A0ABM9UR41_SARVE</name>
<evidence type="ECO:0000313" key="10">
    <source>
        <dbReference type="EMBL" id="CUO01520.1"/>
    </source>
</evidence>
<comment type="pathway">
    <text evidence="1 8">Amino-acid biosynthesis; L-histidine biosynthesis; L-histidine from 5-phospho-alpha-D-ribose 1-diphosphate: step 8/9.</text>
</comment>
<accession>A0ABM9UR41</accession>
<comment type="similarity">
    <text evidence="2 8">Belongs to the PHP hydrolase family. HisK subfamily.</text>
</comment>
<dbReference type="EC" id="3.1.3.15" evidence="3 8"/>
<sequence length="259" mass="30688">MKTNYHTHNFRCNHAIGNVEDYIKIAIEEGFDEIGISDHLPHPGKNIDNESRMTYEEIPEYFAEIDEAIKKYGDKISIKKGIEGEYFEDFKWFYEELKQNYNIDYMILGVHFFPYQGEWVYVGHIDLTPEILKVYVDHVIKSMESGLFKYIAHPDLFGMSYRNWDEYAIKESRRIFEAANRLNMPLEINVNGMNRAKIKYNNGLRYQYPIKDFWELAKEYNVKVIVGIDAHKPDNMKNLSKGIEFAKEINLDVIDHLEF</sequence>